<name>A0A844GHZ0_9FIRM</name>
<reference evidence="2 3" key="1">
    <citation type="submission" date="2019-11" db="EMBL/GenBank/DDBJ databases">
        <title>Draft genome sequence of Blautia luti DSM 14534T, isolated from human stool.</title>
        <authorList>
            <person name="Ortiz R."/>
            <person name="Melis-Arcos F."/>
            <person name="Covarrubias P."/>
            <person name="Cardenas J.P."/>
            <person name="Perez-Donoso J."/>
            <person name="Almonacid D."/>
        </authorList>
    </citation>
    <scope>NUCLEOTIDE SEQUENCE [LARGE SCALE GENOMIC DNA]</scope>
    <source>
        <strain evidence="2 3">DSM 14534</strain>
    </source>
</reference>
<evidence type="ECO:0000313" key="3">
    <source>
        <dbReference type="Proteomes" id="UP000437824"/>
    </source>
</evidence>
<dbReference type="GO" id="GO:0004803">
    <property type="term" value="F:transposase activity"/>
    <property type="evidence" value="ECO:0007669"/>
    <property type="project" value="InterPro"/>
</dbReference>
<organism evidence="2 3">
    <name type="scientific">Blautia luti DSM 14534 = JCM 17040</name>
    <dbReference type="NCBI Taxonomy" id="649762"/>
    <lineage>
        <taxon>Bacteria</taxon>
        <taxon>Bacillati</taxon>
        <taxon>Bacillota</taxon>
        <taxon>Clostridia</taxon>
        <taxon>Lachnospirales</taxon>
        <taxon>Lachnospiraceae</taxon>
        <taxon>Blautia</taxon>
    </lineage>
</organism>
<proteinExistence type="predicted"/>
<dbReference type="AlphaFoldDB" id="A0A844GHZ0"/>
<sequence>MTYSNLMKQMLMASIDELSQTPENFAVHPDKDFTRNRKIGFHDFLLLLLTMEDDCLREELYHFFGRTDETPSKAAFYHQRAKLKDNALWELLQNYRYICKDVPMDFISETFTEYLLSLRIVRIVIAPGIYENLITNLPDIEFDMDDLKELYHLRWTQENAYRDLKYPLCLKAFHSKKYTYIVQEVFARAIRPNRTFCRQARFKLPMSFCYR</sequence>
<dbReference type="SUPFAM" id="SSF53098">
    <property type="entry name" value="Ribonuclease H-like"/>
    <property type="match status" value="1"/>
</dbReference>
<evidence type="ECO:0000259" key="1">
    <source>
        <dbReference type="Pfam" id="PF01609"/>
    </source>
</evidence>
<gene>
    <name evidence="2" type="ORF">GKZ57_10705</name>
</gene>
<evidence type="ECO:0000313" key="2">
    <source>
        <dbReference type="EMBL" id="MTD61713.1"/>
    </source>
</evidence>
<dbReference type="RefSeq" id="WP_154780515.1">
    <property type="nucleotide sequence ID" value="NZ_WMBC01000008.1"/>
</dbReference>
<feature type="domain" description="Transposase IS4-like" evidence="1">
    <location>
        <begin position="71"/>
        <end position="190"/>
    </location>
</feature>
<accession>A0A844GHZ0</accession>
<dbReference type="GO" id="GO:0003677">
    <property type="term" value="F:DNA binding"/>
    <property type="evidence" value="ECO:0007669"/>
    <property type="project" value="InterPro"/>
</dbReference>
<dbReference type="GO" id="GO:0006313">
    <property type="term" value="P:DNA transposition"/>
    <property type="evidence" value="ECO:0007669"/>
    <property type="project" value="InterPro"/>
</dbReference>
<dbReference type="Pfam" id="PF01609">
    <property type="entry name" value="DDE_Tnp_1"/>
    <property type="match status" value="1"/>
</dbReference>
<protein>
    <submittedName>
        <fullName evidence="2">Transposase</fullName>
    </submittedName>
</protein>
<dbReference type="InterPro" id="IPR012337">
    <property type="entry name" value="RNaseH-like_sf"/>
</dbReference>
<dbReference type="Proteomes" id="UP000437824">
    <property type="component" value="Unassembled WGS sequence"/>
</dbReference>
<dbReference type="EMBL" id="WMBC01000008">
    <property type="protein sequence ID" value="MTD61713.1"/>
    <property type="molecule type" value="Genomic_DNA"/>
</dbReference>
<dbReference type="InterPro" id="IPR002559">
    <property type="entry name" value="Transposase_11"/>
</dbReference>
<comment type="caution">
    <text evidence="2">The sequence shown here is derived from an EMBL/GenBank/DDBJ whole genome shotgun (WGS) entry which is preliminary data.</text>
</comment>